<comment type="caution">
    <text evidence="1">The sequence shown here is derived from an EMBL/GenBank/DDBJ whole genome shotgun (WGS) entry which is preliminary data.</text>
</comment>
<organism evidence="1 2">
    <name type="scientific">Niastella yeongjuensis</name>
    <dbReference type="NCBI Taxonomy" id="354355"/>
    <lineage>
        <taxon>Bacteria</taxon>
        <taxon>Pseudomonadati</taxon>
        <taxon>Bacteroidota</taxon>
        <taxon>Chitinophagia</taxon>
        <taxon>Chitinophagales</taxon>
        <taxon>Chitinophagaceae</taxon>
        <taxon>Niastella</taxon>
    </lineage>
</organism>
<proteinExistence type="predicted"/>
<dbReference type="EMBL" id="LVXG01000023">
    <property type="protein sequence ID" value="OQP46860.1"/>
    <property type="molecule type" value="Genomic_DNA"/>
</dbReference>
<dbReference type="STRING" id="354355.SAMN05660816_00999"/>
<protein>
    <submittedName>
        <fullName evidence="1">Uncharacterized protein</fullName>
    </submittedName>
</protein>
<evidence type="ECO:0000313" key="2">
    <source>
        <dbReference type="Proteomes" id="UP000192610"/>
    </source>
</evidence>
<sequence length="261" mass="28580">MIASGKIKRPVTVTILNGSTTLPYTTTDLSGNFDCTYDQLLVDQGKNLWISAGDKYSGHKVNILDPFITINKKLAAGVHFNTINVNRYLQYAGDLTLNDLNKVKQLAVVTVTAHKNNDNSIWGTSANACGDFVCPWNILNCQNHAGFPGNHLPEKGKTYNINGGGMVTYWGCAMEEPNTTILQYEGIKMGKELYNIGEEEIASPGPLFVSTIYWSPALVFDKNGKAEASFYTSDITGRFRIVVNGMAANDVFYATGTIEVK</sequence>
<accession>A0A1V9EL31</accession>
<dbReference type="AlphaFoldDB" id="A0A1V9EL31"/>
<reference evidence="2" key="1">
    <citation type="submission" date="2016-04" db="EMBL/GenBank/DDBJ databases">
        <authorList>
            <person name="Chen L."/>
            <person name="Zhuang W."/>
            <person name="Wang G."/>
        </authorList>
    </citation>
    <scope>NUCLEOTIDE SEQUENCE [LARGE SCALE GENOMIC DNA]</scope>
    <source>
        <strain evidence="2">17621</strain>
    </source>
</reference>
<keyword evidence="2" id="KW-1185">Reference proteome</keyword>
<dbReference type="Proteomes" id="UP000192610">
    <property type="component" value="Unassembled WGS sequence"/>
</dbReference>
<name>A0A1V9EL31_9BACT</name>
<gene>
    <name evidence="1" type="ORF">A4H97_04880</name>
</gene>
<evidence type="ECO:0000313" key="1">
    <source>
        <dbReference type="EMBL" id="OQP46860.1"/>
    </source>
</evidence>